<proteinExistence type="predicted"/>
<dbReference type="AlphaFoldDB" id="A0AAV1EED0"/>
<keyword evidence="2" id="KW-1185">Reference proteome</keyword>
<gene>
    <name evidence="1" type="ORF">OLC1_LOCUS23922</name>
</gene>
<dbReference type="EMBL" id="OX459126">
    <property type="protein sequence ID" value="CAI9117938.1"/>
    <property type="molecule type" value="Genomic_DNA"/>
</dbReference>
<sequence length="303" mass="35450">MLKLPDSPPPPGEDGNGIRKYSYHLGFDLINKRYKLLKTCCGYDVAILTVGVDSAWRILDASEQMIKPPSKWLGGILCWEQNSCRITAFDLTKERFIHIDPVPREVFPSETSYELHLVNFGPNLVATSKSTHFDTKILRRYLNTTNNGCGTWLDELPMLLRMRYVRERRAFRVVGGPREPEFFMPTYMNRRTTTLECDQPTTRVHREGCDQHYIENFRGWSYFEENIISLARLMRTDDNRTILEVKNKRKKKQKTASGVDDNDFEDEKKGDKMPVIMVRTEEKSLRMTRFWQQHLSTYFGGDD</sequence>
<dbReference type="Proteomes" id="UP001161247">
    <property type="component" value="Chromosome 9"/>
</dbReference>
<evidence type="ECO:0000313" key="1">
    <source>
        <dbReference type="EMBL" id="CAI9117938.1"/>
    </source>
</evidence>
<name>A0AAV1EED0_OLDCO</name>
<organism evidence="1 2">
    <name type="scientific">Oldenlandia corymbosa var. corymbosa</name>
    <dbReference type="NCBI Taxonomy" id="529605"/>
    <lineage>
        <taxon>Eukaryota</taxon>
        <taxon>Viridiplantae</taxon>
        <taxon>Streptophyta</taxon>
        <taxon>Embryophyta</taxon>
        <taxon>Tracheophyta</taxon>
        <taxon>Spermatophyta</taxon>
        <taxon>Magnoliopsida</taxon>
        <taxon>eudicotyledons</taxon>
        <taxon>Gunneridae</taxon>
        <taxon>Pentapetalae</taxon>
        <taxon>asterids</taxon>
        <taxon>lamiids</taxon>
        <taxon>Gentianales</taxon>
        <taxon>Rubiaceae</taxon>
        <taxon>Rubioideae</taxon>
        <taxon>Spermacoceae</taxon>
        <taxon>Hedyotis-Oldenlandia complex</taxon>
        <taxon>Oldenlandia</taxon>
    </lineage>
</organism>
<evidence type="ECO:0000313" key="2">
    <source>
        <dbReference type="Proteomes" id="UP001161247"/>
    </source>
</evidence>
<protein>
    <submittedName>
        <fullName evidence="1">OLC1v1019430C1</fullName>
    </submittedName>
</protein>
<reference evidence="1" key="1">
    <citation type="submission" date="2023-03" db="EMBL/GenBank/DDBJ databases">
        <authorList>
            <person name="Julca I."/>
        </authorList>
    </citation>
    <scope>NUCLEOTIDE SEQUENCE</scope>
</reference>
<accession>A0AAV1EED0</accession>